<proteinExistence type="predicted"/>
<protein>
    <submittedName>
        <fullName evidence="3">D-arabinose dehydrogenase [NAD(P)+] heavy chain</fullName>
    </submittedName>
</protein>
<dbReference type="Proteomes" id="UP001497600">
    <property type="component" value="Chromosome C"/>
</dbReference>
<name>A0ABP0ECA5_9ASCO</name>
<sequence length="327" mass="36886">MTKYATDVRIKLNNGLEIPAQGLGTVPPDGHPEAVKDQVLAAVKAGYRHIDTAWYYGSEKYIGQALQELFKEGVVKREDLWITTKVWPSYWHSPEKSLDTSLKDLQIDYVDCFLQHWPVCLHGGADGTPAEPRNDQGGLDYDDDPVTGTKFIDVYHTLEDILDNTNKVKSIGISNYSIPKLKQLLPKVKKHVPVVNQFEYHCQLPQKDLTDLCKKHNIVVIAYSPVGGPGAPVLKLPLVKKLAEKYDVSVNEIANAYHILEGRVSIPRSSNLERIKTTTKLPPLTSEELKELYEVGEANPTRYTNDEWGFGLGFRWWKGDVLSKEFD</sequence>
<organism evidence="3 4">
    <name type="scientific">[Candida] anglica</name>
    <dbReference type="NCBI Taxonomy" id="148631"/>
    <lineage>
        <taxon>Eukaryota</taxon>
        <taxon>Fungi</taxon>
        <taxon>Dikarya</taxon>
        <taxon>Ascomycota</taxon>
        <taxon>Saccharomycotina</taxon>
        <taxon>Pichiomycetes</taxon>
        <taxon>Debaryomycetaceae</taxon>
        <taxon>Kurtzmaniella</taxon>
    </lineage>
</organism>
<feature type="domain" description="NADP-dependent oxidoreductase" evidence="2">
    <location>
        <begin position="32"/>
        <end position="295"/>
    </location>
</feature>
<dbReference type="Gene3D" id="3.20.20.100">
    <property type="entry name" value="NADP-dependent oxidoreductase domain"/>
    <property type="match status" value="1"/>
</dbReference>
<dbReference type="Pfam" id="PF00248">
    <property type="entry name" value="Aldo_ket_red"/>
    <property type="match status" value="1"/>
</dbReference>
<dbReference type="InterPro" id="IPR020471">
    <property type="entry name" value="AKR"/>
</dbReference>
<evidence type="ECO:0000256" key="1">
    <source>
        <dbReference type="ARBA" id="ARBA00023002"/>
    </source>
</evidence>
<evidence type="ECO:0000313" key="4">
    <source>
        <dbReference type="Proteomes" id="UP001497600"/>
    </source>
</evidence>
<dbReference type="InterPro" id="IPR018170">
    <property type="entry name" value="Aldo/ket_reductase_CS"/>
</dbReference>
<dbReference type="PROSITE" id="PS00798">
    <property type="entry name" value="ALDOKETO_REDUCTASE_1"/>
    <property type="match status" value="1"/>
</dbReference>
<dbReference type="InterPro" id="IPR036812">
    <property type="entry name" value="NAD(P)_OxRdtase_dom_sf"/>
</dbReference>
<keyword evidence="4" id="KW-1185">Reference proteome</keyword>
<keyword evidence="1" id="KW-0560">Oxidoreductase</keyword>
<evidence type="ECO:0000313" key="3">
    <source>
        <dbReference type="EMBL" id="CAK7900996.1"/>
    </source>
</evidence>
<dbReference type="SUPFAM" id="SSF51430">
    <property type="entry name" value="NAD(P)-linked oxidoreductase"/>
    <property type="match status" value="1"/>
</dbReference>
<dbReference type="PANTHER" id="PTHR11732">
    <property type="entry name" value="ALDO/KETO REDUCTASE"/>
    <property type="match status" value="1"/>
</dbReference>
<dbReference type="PIRSF" id="PIRSF000097">
    <property type="entry name" value="AKR"/>
    <property type="match status" value="1"/>
</dbReference>
<accession>A0ABP0ECA5</accession>
<gene>
    <name evidence="3" type="primary">ARA1</name>
    <name evidence="3" type="ORF">CAAN4_C09956</name>
</gene>
<evidence type="ECO:0000259" key="2">
    <source>
        <dbReference type="Pfam" id="PF00248"/>
    </source>
</evidence>
<dbReference type="EMBL" id="OZ004255">
    <property type="protein sequence ID" value="CAK7900996.1"/>
    <property type="molecule type" value="Genomic_DNA"/>
</dbReference>
<dbReference type="InterPro" id="IPR023210">
    <property type="entry name" value="NADP_OxRdtase_dom"/>
</dbReference>
<reference evidence="3 4" key="1">
    <citation type="submission" date="2024-01" db="EMBL/GenBank/DDBJ databases">
        <authorList>
            <consortium name="Genoscope - CEA"/>
            <person name="William W."/>
        </authorList>
    </citation>
    <scope>NUCLEOTIDE SEQUENCE [LARGE SCALE GENOMIC DNA]</scope>
    <source>
        <strain evidence="3 4">29B2s-10</strain>
    </source>
</reference>
<dbReference type="PRINTS" id="PR00069">
    <property type="entry name" value="ALDKETRDTASE"/>
</dbReference>